<feature type="transmembrane region" description="Helical" evidence="1">
    <location>
        <begin position="29"/>
        <end position="52"/>
    </location>
</feature>
<feature type="transmembrane region" description="Helical" evidence="1">
    <location>
        <begin position="405"/>
        <end position="430"/>
    </location>
</feature>
<dbReference type="Pfam" id="PF03806">
    <property type="entry name" value="ABG_transport"/>
    <property type="match status" value="1"/>
</dbReference>
<dbReference type="RefSeq" id="WP_205178108.1">
    <property type="nucleotide sequence ID" value="NZ_JAFBFH010000002.1"/>
</dbReference>
<protein>
    <submittedName>
        <fullName evidence="2">Aminobenzoyl-glutamate transport protein</fullName>
    </submittedName>
</protein>
<feature type="transmembrane region" description="Helical" evidence="1">
    <location>
        <begin position="466"/>
        <end position="491"/>
    </location>
</feature>
<feature type="transmembrane region" description="Helical" evidence="1">
    <location>
        <begin position="300"/>
        <end position="318"/>
    </location>
</feature>
<feature type="transmembrane region" description="Helical" evidence="1">
    <location>
        <begin position="73"/>
        <end position="102"/>
    </location>
</feature>
<feature type="transmembrane region" description="Helical" evidence="1">
    <location>
        <begin position="436"/>
        <end position="454"/>
    </location>
</feature>
<evidence type="ECO:0000256" key="1">
    <source>
        <dbReference type="SAM" id="Phobius"/>
    </source>
</evidence>
<dbReference type="PANTHER" id="PTHR30282:SF0">
    <property type="entry name" value="P-AMINOBENZOYL-GLUTAMATE TRANSPORT PROTEIN"/>
    <property type="match status" value="1"/>
</dbReference>
<accession>A0ABS2R1B9</accession>
<keyword evidence="1" id="KW-0472">Membrane</keyword>
<feature type="transmembrane region" description="Helical" evidence="1">
    <location>
        <begin position="378"/>
        <end position="398"/>
    </location>
</feature>
<feature type="transmembrane region" description="Helical" evidence="1">
    <location>
        <begin position="211"/>
        <end position="229"/>
    </location>
</feature>
<feature type="transmembrane region" description="Helical" evidence="1">
    <location>
        <begin position="161"/>
        <end position="181"/>
    </location>
</feature>
<feature type="transmembrane region" description="Helical" evidence="1">
    <location>
        <begin position="122"/>
        <end position="149"/>
    </location>
</feature>
<feature type="transmembrane region" description="Helical" evidence="1">
    <location>
        <begin position="339"/>
        <end position="358"/>
    </location>
</feature>
<proteinExistence type="predicted"/>
<dbReference type="Proteomes" id="UP000823485">
    <property type="component" value="Unassembled WGS sequence"/>
</dbReference>
<organism evidence="2 3">
    <name type="scientific">Siminovitchia thermophila</name>
    <dbReference type="NCBI Taxonomy" id="1245522"/>
    <lineage>
        <taxon>Bacteria</taxon>
        <taxon>Bacillati</taxon>
        <taxon>Bacillota</taxon>
        <taxon>Bacilli</taxon>
        <taxon>Bacillales</taxon>
        <taxon>Bacillaceae</taxon>
        <taxon>Siminovitchia</taxon>
    </lineage>
</organism>
<name>A0ABS2R1B9_9BACI</name>
<keyword evidence="3" id="KW-1185">Reference proteome</keyword>
<evidence type="ECO:0000313" key="3">
    <source>
        <dbReference type="Proteomes" id="UP000823485"/>
    </source>
</evidence>
<sequence>MVSALNKFMLKFLNFVEKVGNKFPHPFMIFIYLIVGLLIIAEMASFLGVSVVHPRTQETMKIKSFFSKDGVQFIFGDMITNFTSFYPLGVVLVLILGIGMAQKAGLLDAFMKRMILGAPKRVVPYAVVFTGIIGNLASDAAFVIIPPLAGMAFYALGRHPLAGMAAGFAGGGAGFTANIFVAGTDALLSGISTEVAKSIDETLVVTSVDNYFFMATSVVLLTFLGGLVTEKIIEPRLGEFKGTKAQDEFSISAIEKKGLLAAGISGFIYIGLVLCLILPGNSPLRNDDGGLIPSPFLSSIVPFIFLFFVVVSIAYGIKVKKIKTSADVPKLMTEAIMDISGYIVLVFVAAQFIAYFNWSNLGIWLGVNGAELLQDLHLTGLPVIVGFILLTAFLNLFIFGGSEKWLIMAPIFIPMLTIVNYHPAFIQLAYRIGDSSTNIITPLNVYVPMLLTFMKQYDHKAGFGTLLSLMMPYSIIFLFSWIVMFVLWSIAGLPIGPGVNQFLN</sequence>
<reference evidence="2 3" key="1">
    <citation type="submission" date="2021-01" db="EMBL/GenBank/DDBJ databases">
        <title>Genomic Encyclopedia of Type Strains, Phase IV (KMG-IV): sequencing the most valuable type-strain genomes for metagenomic binning, comparative biology and taxonomic classification.</title>
        <authorList>
            <person name="Goeker M."/>
        </authorList>
    </citation>
    <scope>NUCLEOTIDE SEQUENCE [LARGE SCALE GENOMIC DNA]</scope>
    <source>
        <strain evidence="2 3">DSM 105453</strain>
    </source>
</reference>
<gene>
    <name evidence="2" type="ORF">JOC94_000337</name>
</gene>
<comment type="caution">
    <text evidence="2">The sequence shown here is derived from an EMBL/GenBank/DDBJ whole genome shotgun (WGS) entry which is preliminary data.</text>
</comment>
<keyword evidence="1" id="KW-1133">Transmembrane helix</keyword>
<feature type="transmembrane region" description="Helical" evidence="1">
    <location>
        <begin position="259"/>
        <end position="280"/>
    </location>
</feature>
<evidence type="ECO:0000313" key="2">
    <source>
        <dbReference type="EMBL" id="MBM7713369.1"/>
    </source>
</evidence>
<dbReference type="PANTHER" id="PTHR30282">
    <property type="entry name" value="P-AMINOBENZOYL GLUTAMATE TRANSPORTER"/>
    <property type="match status" value="1"/>
</dbReference>
<dbReference type="InterPro" id="IPR004697">
    <property type="entry name" value="AbgT"/>
</dbReference>
<keyword evidence="1" id="KW-0812">Transmembrane</keyword>
<dbReference type="EMBL" id="JAFBFH010000002">
    <property type="protein sequence ID" value="MBM7713369.1"/>
    <property type="molecule type" value="Genomic_DNA"/>
</dbReference>